<feature type="domain" description="C-type lectin" evidence="2">
    <location>
        <begin position="154"/>
        <end position="266"/>
    </location>
</feature>
<evidence type="ECO:0000313" key="3">
    <source>
        <dbReference type="Proteomes" id="UP000887575"/>
    </source>
</evidence>
<dbReference type="WBParaSite" id="MBELARI_LOCUS70">
    <property type="protein sequence ID" value="MBELARI_LOCUS70"/>
    <property type="gene ID" value="MBELARI_LOCUS70"/>
</dbReference>
<dbReference type="PROSITE" id="PS50041">
    <property type="entry name" value="C_TYPE_LECTIN_2"/>
    <property type="match status" value="2"/>
</dbReference>
<dbReference type="SUPFAM" id="SSF56436">
    <property type="entry name" value="C-type lectin-like"/>
    <property type="match status" value="2"/>
</dbReference>
<dbReference type="InterPro" id="IPR001304">
    <property type="entry name" value="C-type_lectin-like"/>
</dbReference>
<dbReference type="PANTHER" id="PTHR45784:SF3">
    <property type="entry name" value="C-TYPE LECTIN DOMAIN FAMILY 4 MEMBER K-LIKE-RELATED"/>
    <property type="match status" value="1"/>
</dbReference>
<protein>
    <recommendedName>
        <fullName evidence="2">C-type lectin domain-containing protein</fullName>
    </recommendedName>
</protein>
<evidence type="ECO:0000313" key="4">
    <source>
        <dbReference type="WBParaSite" id="MBELARI_LOCUS70"/>
    </source>
</evidence>
<accession>A0AAF3FJ60</accession>
<dbReference type="Gene3D" id="3.10.100.10">
    <property type="entry name" value="Mannose-Binding Protein A, subunit A"/>
    <property type="match status" value="2"/>
</dbReference>
<dbReference type="AlphaFoldDB" id="A0AAF3FJ60"/>
<dbReference type="PANTHER" id="PTHR45784">
    <property type="entry name" value="C-TYPE LECTIN DOMAIN FAMILY 20 MEMBER A-RELATED"/>
    <property type="match status" value="1"/>
</dbReference>
<reference evidence="4" key="1">
    <citation type="submission" date="2024-02" db="UniProtKB">
        <authorList>
            <consortium name="WormBaseParasite"/>
        </authorList>
    </citation>
    <scope>IDENTIFICATION</scope>
</reference>
<keyword evidence="1" id="KW-1015">Disulfide bond</keyword>
<dbReference type="Proteomes" id="UP000887575">
    <property type="component" value="Unassembled WGS sequence"/>
</dbReference>
<evidence type="ECO:0000256" key="1">
    <source>
        <dbReference type="ARBA" id="ARBA00023157"/>
    </source>
</evidence>
<proteinExistence type="predicted"/>
<dbReference type="InterPro" id="IPR018378">
    <property type="entry name" value="C-type_lectin_CS"/>
</dbReference>
<dbReference type="InterPro" id="IPR016187">
    <property type="entry name" value="CTDL_fold"/>
</dbReference>
<name>A0AAF3FJ60_9BILA</name>
<dbReference type="InterPro" id="IPR016186">
    <property type="entry name" value="C-type_lectin-like/link_sf"/>
</dbReference>
<dbReference type="CDD" id="cd00037">
    <property type="entry name" value="CLECT"/>
    <property type="match status" value="1"/>
</dbReference>
<sequence>MFIQTALKQCPILFFVDRSSYSDSPLFVQMDPSTMMENVFMLIAQRQATLRRKNRFDNTFVSKRAQANGVNDQAYIGVVQASNGNWTYDDGTSLQYKNWKSGHPQSNSSCAVLDIKDDQWLSVNCNEDRHFVCSTPNRRSCPTRNWYFADGIGCVEFVLSKRGWENASSYCHESDSWMIPISNEATQSYINFNSQGLRNWIGLFRVDNNWFWDSNNSPTLLTNSSYQNWMGGVMPPVDPVNNCAIMNEDGYWVAVDCNDPYILVCQQDSQPSS</sequence>
<keyword evidence="3" id="KW-1185">Reference proteome</keyword>
<dbReference type="PROSITE" id="PS00615">
    <property type="entry name" value="C_TYPE_LECTIN_1"/>
    <property type="match status" value="1"/>
</dbReference>
<feature type="domain" description="C-type lectin" evidence="2">
    <location>
        <begin position="48"/>
        <end position="134"/>
    </location>
</feature>
<organism evidence="3 4">
    <name type="scientific">Mesorhabditis belari</name>
    <dbReference type="NCBI Taxonomy" id="2138241"/>
    <lineage>
        <taxon>Eukaryota</taxon>
        <taxon>Metazoa</taxon>
        <taxon>Ecdysozoa</taxon>
        <taxon>Nematoda</taxon>
        <taxon>Chromadorea</taxon>
        <taxon>Rhabditida</taxon>
        <taxon>Rhabditina</taxon>
        <taxon>Rhabditomorpha</taxon>
        <taxon>Rhabditoidea</taxon>
        <taxon>Rhabditidae</taxon>
        <taxon>Mesorhabditinae</taxon>
        <taxon>Mesorhabditis</taxon>
    </lineage>
</organism>
<evidence type="ECO:0000259" key="2">
    <source>
        <dbReference type="PROSITE" id="PS50041"/>
    </source>
</evidence>
<dbReference type="Pfam" id="PF00059">
    <property type="entry name" value="Lectin_C"/>
    <property type="match status" value="2"/>
</dbReference>
<dbReference type="SMART" id="SM00034">
    <property type="entry name" value="CLECT"/>
    <property type="match status" value="2"/>
</dbReference>